<dbReference type="EMBL" id="CAKMRJ010004445">
    <property type="protein sequence ID" value="CAH1437260.1"/>
    <property type="molecule type" value="Genomic_DNA"/>
</dbReference>
<evidence type="ECO:0000313" key="3">
    <source>
        <dbReference type="Proteomes" id="UP001157418"/>
    </source>
</evidence>
<name>A0AAU9NHG7_9ASTR</name>
<dbReference type="AlphaFoldDB" id="A0AAU9NHG7"/>
<reference evidence="2 3" key="1">
    <citation type="submission" date="2022-01" db="EMBL/GenBank/DDBJ databases">
        <authorList>
            <person name="Xiong W."/>
            <person name="Schranz E."/>
        </authorList>
    </citation>
    <scope>NUCLEOTIDE SEQUENCE [LARGE SCALE GENOMIC DNA]</scope>
</reference>
<feature type="region of interest" description="Disordered" evidence="1">
    <location>
        <begin position="67"/>
        <end position="115"/>
    </location>
</feature>
<dbReference type="Proteomes" id="UP001157418">
    <property type="component" value="Unassembled WGS sequence"/>
</dbReference>
<evidence type="ECO:0000256" key="1">
    <source>
        <dbReference type="SAM" id="MobiDB-lite"/>
    </source>
</evidence>
<gene>
    <name evidence="2" type="ORF">LVIROSA_LOCUS23599</name>
</gene>
<feature type="compositionally biased region" description="Low complexity" evidence="1">
    <location>
        <begin position="101"/>
        <end position="110"/>
    </location>
</feature>
<proteinExistence type="predicted"/>
<organism evidence="2 3">
    <name type="scientific">Lactuca virosa</name>
    <dbReference type="NCBI Taxonomy" id="75947"/>
    <lineage>
        <taxon>Eukaryota</taxon>
        <taxon>Viridiplantae</taxon>
        <taxon>Streptophyta</taxon>
        <taxon>Embryophyta</taxon>
        <taxon>Tracheophyta</taxon>
        <taxon>Spermatophyta</taxon>
        <taxon>Magnoliopsida</taxon>
        <taxon>eudicotyledons</taxon>
        <taxon>Gunneridae</taxon>
        <taxon>Pentapetalae</taxon>
        <taxon>asterids</taxon>
        <taxon>campanulids</taxon>
        <taxon>Asterales</taxon>
        <taxon>Asteraceae</taxon>
        <taxon>Cichorioideae</taxon>
        <taxon>Cichorieae</taxon>
        <taxon>Lactucinae</taxon>
        <taxon>Lactuca</taxon>
    </lineage>
</organism>
<comment type="caution">
    <text evidence="2">The sequence shown here is derived from an EMBL/GenBank/DDBJ whole genome shotgun (WGS) entry which is preliminary data.</text>
</comment>
<sequence length="179" mass="19543">MQGSDIVAYTARFCDLVALCPNMVPTESKKIERYIWGLVPLYRGNVLASHPATFDSAKELAQRLIDQEVPSTPSTTTTTTPAPTNATDNKRKRGDRRKGKSNQSSSKNQQMVAVHAATTPAIPVPAKTYAGSLPKCTKCSFHHNGPCREMHCTNCDRKGQPPGFAEHLPNLSPRSLVPE</sequence>
<feature type="compositionally biased region" description="Basic residues" evidence="1">
    <location>
        <begin position="90"/>
        <end position="100"/>
    </location>
</feature>
<evidence type="ECO:0008006" key="4">
    <source>
        <dbReference type="Google" id="ProtNLM"/>
    </source>
</evidence>
<keyword evidence="3" id="KW-1185">Reference proteome</keyword>
<evidence type="ECO:0000313" key="2">
    <source>
        <dbReference type="EMBL" id="CAH1437260.1"/>
    </source>
</evidence>
<accession>A0AAU9NHG7</accession>
<feature type="compositionally biased region" description="Low complexity" evidence="1">
    <location>
        <begin position="70"/>
        <end position="87"/>
    </location>
</feature>
<protein>
    <recommendedName>
        <fullName evidence="4">Reverse transcriptase domain-containing protein</fullName>
    </recommendedName>
</protein>